<organism evidence="1 2">
    <name type="scientific">Candidatus Endoriftia persephonae</name>
    <dbReference type="NCBI Taxonomy" id="393765"/>
    <lineage>
        <taxon>Bacteria</taxon>
        <taxon>Pseudomonadati</taxon>
        <taxon>Pseudomonadota</taxon>
        <taxon>Gammaproteobacteria</taxon>
        <taxon>Chromatiales</taxon>
        <taxon>Sedimenticolaceae</taxon>
        <taxon>Candidatus Endoriftia</taxon>
    </lineage>
</organism>
<name>A0A9J7A134_9GAMM</name>
<protein>
    <submittedName>
        <fullName evidence="1">1-pyrroline-5-carboxylate dehydrogenase</fullName>
    </submittedName>
</protein>
<sequence length="125" mass="14205">MALQQTLYIRIYRNRITIQDVESQAISSVDTVSPFTTDRLLVGQFSTAVETLQKAIRQIHTGWRALLIRPIILIQPLEMIEGSLSEVEERIFKELAASAKANRIVVWTGPELSPQQVMEQTKNAR</sequence>
<dbReference type="KEGG" id="eps:L0Y14_06470"/>
<accession>A0A9J7A134</accession>
<evidence type="ECO:0000313" key="1">
    <source>
        <dbReference type="EMBL" id="USF88867.1"/>
    </source>
</evidence>
<evidence type="ECO:0000313" key="2">
    <source>
        <dbReference type="Proteomes" id="UP001056649"/>
    </source>
</evidence>
<proteinExistence type="predicted"/>
<reference evidence="1" key="1">
    <citation type="journal article" date="2022" name="Mol. Ecol. Resour.">
        <title>The complete and closed genome of the facultative generalist Candidatus Endoriftia persephone from deep-sea hydrothermal vents.</title>
        <authorList>
            <person name="de Oliveira A.L."/>
            <person name="Srivastava A."/>
            <person name="Espada-Hinojosa S."/>
            <person name="Bright M."/>
        </authorList>
    </citation>
    <scope>NUCLEOTIDE SEQUENCE</scope>
    <source>
        <strain evidence="1">Tica-EPR-9o50.N</strain>
    </source>
</reference>
<gene>
    <name evidence="1" type="ORF">L0Y14_06470</name>
</gene>
<dbReference type="RefSeq" id="WP_006474070.1">
    <property type="nucleotide sequence ID" value="NZ_CP090569.1"/>
</dbReference>
<dbReference type="Proteomes" id="UP001056649">
    <property type="component" value="Chromosome"/>
</dbReference>
<dbReference type="AlphaFoldDB" id="A0A9J7A134"/>
<keyword evidence="2" id="KW-1185">Reference proteome</keyword>
<dbReference type="EMBL" id="CP090569">
    <property type="protein sequence ID" value="USF88867.1"/>
    <property type="molecule type" value="Genomic_DNA"/>
</dbReference>